<keyword evidence="5 6" id="KW-0804">Transcription</keyword>
<evidence type="ECO:0000256" key="4">
    <source>
        <dbReference type="ARBA" id="ARBA00023125"/>
    </source>
</evidence>
<dbReference type="InterPro" id="IPR048300">
    <property type="entry name" value="TACO1_YebC-like_2nd/3rd_dom"/>
</dbReference>
<dbReference type="GO" id="GO:0006355">
    <property type="term" value="P:regulation of DNA-templated transcription"/>
    <property type="evidence" value="ECO:0007669"/>
    <property type="project" value="UniProtKB-UniRule"/>
</dbReference>
<evidence type="ECO:0000259" key="8">
    <source>
        <dbReference type="Pfam" id="PF20772"/>
    </source>
</evidence>
<comment type="subcellular location">
    <subcellularLocation>
        <location evidence="6">Cytoplasm</location>
    </subcellularLocation>
</comment>
<evidence type="ECO:0000313" key="9">
    <source>
        <dbReference type="EMBL" id="HGT39775.1"/>
    </source>
</evidence>
<keyword evidence="4 6" id="KW-0238">DNA-binding</keyword>
<dbReference type="PANTHER" id="PTHR12532">
    <property type="entry name" value="TRANSLATIONAL ACTIVATOR OF CYTOCHROME C OXIDASE 1"/>
    <property type="match status" value="1"/>
</dbReference>
<evidence type="ECO:0000256" key="6">
    <source>
        <dbReference type="HAMAP-Rule" id="MF_00693"/>
    </source>
</evidence>
<evidence type="ECO:0000256" key="3">
    <source>
        <dbReference type="ARBA" id="ARBA00023015"/>
    </source>
</evidence>
<dbReference type="Pfam" id="PF01709">
    <property type="entry name" value="Transcrip_reg"/>
    <property type="match status" value="1"/>
</dbReference>
<dbReference type="EMBL" id="DSVQ01000015">
    <property type="protein sequence ID" value="HGT39775.1"/>
    <property type="molecule type" value="Genomic_DNA"/>
</dbReference>
<comment type="caution">
    <text evidence="9">The sequence shown here is derived from an EMBL/GenBank/DDBJ whole genome shotgun (WGS) entry which is preliminary data.</text>
</comment>
<dbReference type="InterPro" id="IPR002876">
    <property type="entry name" value="Transcrip_reg_TACO1-like"/>
</dbReference>
<accession>A0A7C4LLK3</accession>
<reference evidence="9" key="1">
    <citation type="journal article" date="2020" name="mSystems">
        <title>Genome- and Community-Level Interaction Insights into Carbon Utilization and Element Cycling Functions of Hydrothermarchaeota in Hydrothermal Sediment.</title>
        <authorList>
            <person name="Zhou Z."/>
            <person name="Liu Y."/>
            <person name="Xu W."/>
            <person name="Pan J."/>
            <person name="Luo Z.H."/>
            <person name="Li M."/>
        </authorList>
    </citation>
    <scope>NUCLEOTIDE SEQUENCE [LARGE SCALE GENOMIC DNA]</scope>
    <source>
        <strain evidence="9">SpSt-508</strain>
    </source>
</reference>
<proteinExistence type="inferred from homology"/>
<keyword evidence="2 6" id="KW-0963">Cytoplasm</keyword>
<name>A0A7C4LLK3_9PLAN</name>
<dbReference type="InterPro" id="IPR026564">
    <property type="entry name" value="Transcrip_reg_TACO1-like_dom3"/>
</dbReference>
<dbReference type="AlphaFoldDB" id="A0A7C4LLK3"/>
<feature type="domain" description="TACO1/YebC-like second and third" evidence="7">
    <location>
        <begin position="81"/>
        <end position="236"/>
    </location>
</feature>
<dbReference type="GO" id="GO:0003677">
    <property type="term" value="F:DNA binding"/>
    <property type="evidence" value="ECO:0007669"/>
    <property type="project" value="UniProtKB-UniRule"/>
</dbReference>
<dbReference type="Gene3D" id="3.30.70.980">
    <property type="match status" value="2"/>
</dbReference>
<dbReference type="FunFam" id="1.10.10.200:FF:000002">
    <property type="entry name" value="Probable transcriptional regulatory protein CLM62_37755"/>
    <property type="match status" value="1"/>
</dbReference>
<evidence type="ECO:0000256" key="1">
    <source>
        <dbReference type="ARBA" id="ARBA00008724"/>
    </source>
</evidence>
<dbReference type="NCBIfam" id="TIGR01033">
    <property type="entry name" value="YebC/PmpR family DNA-binding transcriptional regulator"/>
    <property type="match status" value="1"/>
</dbReference>
<gene>
    <name evidence="9" type="ORF">ENS64_11015</name>
</gene>
<dbReference type="NCBIfam" id="NF009044">
    <property type="entry name" value="PRK12378.1"/>
    <property type="match status" value="1"/>
</dbReference>
<feature type="domain" description="TACO1/YebC-like N-terminal" evidence="8">
    <location>
        <begin position="5"/>
        <end position="75"/>
    </location>
</feature>
<dbReference type="PANTHER" id="PTHR12532:SF6">
    <property type="entry name" value="TRANSCRIPTIONAL REGULATORY PROTEIN YEBC-RELATED"/>
    <property type="match status" value="1"/>
</dbReference>
<evidence type="ECO:0000259" key="7">
    <source>
        <dbReference type="Pfam" id="PF01709"/>
    </source>
</evidence>
<dbReference type="NCBIfam" id="NF001030">
    <property type="entry name" value="PRK00110.1"/>
    <property type="match status" value="1"/>
</dbReference>
<dbReference type="Pfam" id="PF20772">
    <property type="entry name" value="TACO1_YebC_N"/>
    <property type="match status" value="1"/>
</dbReference>
<sequence length="249" mass="26839">MAGHSHWANIAFKKGLVDKKRGKLFGKLARLIIVAAKRGGDPAANLALRYAIERAKKASMPNETIEKAIKKGTGELAGESYDEVLYEGYGPGGVAVLCEILTDNRNRTAGEIRKIFEVNGGNLGTTGCVAWMFERQGLFRISAAHVDEDRLMEVALDAGATDVRSVDGLFEVQCTPDQFQQVAAALEAARIPVESSEIARVASTTVELEGDTARAALKLMEALEDHDDVQSVTSNFSVPDEMLAEMAGR</sequence>
<organism evidence="9">
    <name type="scientific">Schlesneria paludicola</name>
    <dbReference type="NCBI Taxonomy" id="360056"/>
    <lineage>
        <taxon>Bacteria</taxon>
        <taxon>Pseudomonadati</taxon>
        <taxon>Planctomycetota</taxon>
        <taxon>Planctomycetia</taxon>
        <taxon>Planctomycetales</taxon>
        <taxon>Planctomycetaceae</taxon>
        <taxon>Schlesneria</taxon>
    </lineage>
</organism>
<dbReference type="GO" id="GO:0005829">
    <property type="term" value="C:cytosol"/>
    <property type="evidence" value="ECO:0007669"/>
    <property type="project" value="TreeGrafter"/>
</dbReference>
<dbReference type="InterPro" id="IPR017856">
    <property type="entry name" value="Integrase-like_N"/>
</dbReference>
<protein>
    <recommendedName>
        <fullName evidence="6">Probable transcriptional regulatory protein ENS64_11015</fullName>
    </recommendedName>
</protein>
<dbReference type="InterPro" id="IPR049083">
    <property type="entry name" value="TACO1_YebC_N"/>
</dbReference>
<dbReference type="SUPFAM" id="SSF75625">
    <property type="entry name" value="YebC-like"/>
    <property type="match status" value="1"/>
</dbReference>
<dbReference type="Gene3D" id="1.10.10.200">
    <property type="match status" value="1"/>
</dbReference>
<dbReference type="InterPro" id="IPR029072">
    <property type="entry name" value="YebC-like"/>
</dbReference>
<comment type="similarity">
    <text evidence="1 6">Belongs to the TACO1 family.</text>
</comment>
<evidence type="ECO:0000256" key="2">
    <source>
        <dbReference type="ARBA" id="ARBA00022490"/>
    </source>
</evidence>
<dbReference type="HAMAP" id="MF_00693">
    <property type="entry name" value="Transcrip_reg_TACO1"/>
    <property type="match status" value="1"/>
</dbReference>
<keyword evidence="3 6" id="KW-0805">Transcription regulation</keyword>
<evidence type="ECO:0000256" key="5">
    <source>
        <dbReference type="ARBA" id="ARBA00023163"/>
    </source>
</evidence>